<dbReference type="eggNOG" id="COG0451">
    <property type="taxonomic scope" value="Bacteria"/>
</dbReference>
<reference evidence="3 4" key="1">
    <citation type="submission" date="2007-01" db="EMBL/GenBank/DDBJ databases">
        <title>Annotation of the draft genome assembly of Thermosinus carboxydivorans Nor1.</title>
        <authorList>
            <consortium name="US DOE Joint Genome Institute (JGI-ORNL)"/>
            <person name="Larimer F."/>
            <person name="Land M."/>
            <person name="Hauser L."/>
        </authorList>
    </citation>
    <scope>NUCLEOTIDE SEQUENCE [LARGE SCALE GENOMIC DNA]</scope>
    <source>
        <strain evidence="3 4">Nor1</strain>
    </source>
</reference>
<comment type="similarity">
    <text evidence="1">Belongs to the NAD(P)-dependent epimerase/dehydratase family.</text>
</comment>
<dbReference type="PANTHER" id="PTHR43000">
    <property type="entry name" value="DTDP-D-GLUCOSE 4,6-DEHYDRATASE-RELATED"/>
    <property type="match status" value="1"/>
</dbReference>
<reference evidence="3 4" key="2">
    <citation type="submission" date="2007-01" db="EMBL/GenBank/DDBJ databases">
        <title>Sequencing of the draft genome and assembly of Thermosinus carboxydivorans Nor1.</title>
        <authorList>
            <consortium name="US DOE Joint Genome Institute (JGI-PGF)"/>
            <person name="Copeland A."/>
            <person name="Lucas S."/>
            <person name="Lapidus A."/>
            <person name="Barry K."/>
            <person name="Glavina del Rio T."/>
            <person name="Dalin E."/>
            <person name="Tice H."/>
            <person name="Bruce D."/>
            <person name="Pitluck S."/>
            <person name="Richardson P."/>
        </authorList>
    </citation>
    <scope>NUCLEOTIDE SEQUENCE [LARGE SCALE GENOMIC DNA]</scope>
    <source>
        <strain evidence="3 4">Nor1</strain>
    </source>
</reference>
<keyword evidence="4" id="KW-1185">Reference proteome</keyword>
<evidence type="ECO:0000256" key="1">
    <source>
        <dbReference type="ARBA" id="ARBA00007637"/>
    </source>
</evidence>
<keyword evidence="3" id="KW-0413">Isomerase</keyword>
<dbReference type="Proteomes" id="UP000005139">
    <property type="component" value="Unassembled WGS sequence"/>
</dbReference>
<dbReference type="InterPro" id="IPR001509">
    <property type="entry name" value="Epimerase_deHydtase"/>
</dbReference>
<evidence type="ECO:0000259" key="2">
    <source>
        <dbReference type="Pfam" id="PF01370"/>
    </source>
</evidence>
<dbReference type="Gene3D" id="3.40.50.720">
    <property type="entry name" value="NAD(P)-binding Rossmann-like Domain"/>
    <property type="match status" value="1"/>
</dbReference>
<accession>A1HPK7</accession>
<feature type="domain" description="NAD-dependent epimerase/dehydratase" evidence="2">
    <location>
        <begin position="4"/>
        <end position="226"/>
    </location>
</feature>
<proteinExistence type="inferred from homology"/>
<evidence type="ECO:0000313" key="4">
    <source>
        <dbReference type="Proteomes" id="UP000005139"/>
    </source>
</evidence>
<dbReference type="OrthoDB" id="9771073at2"/>
<organism evidence="3 4">
    <name type="scientific">Thermosinus carboxydivorans Nor1</name>
    <dbReference type="NCBI Taxonomy" id="401526"/>
    <lineage>
        <taxon>Bacteria</taxon>
        <taxon>Bacillati</taxon>
        <taxon>Bacillota</taxon>
        <taxon>Negativicutes</taxon>
        <taxon>Selenomonadales</taxon>
        <taxon>Sporomusaceae</taxon>
        <taxon>Thermosinus</taxon>
    </lineage>
</organism>
<evidence type="ECO:0000313" key="3">
    <source>
        <dbReference type="EMBL" id="EAX47979.1"/>
    </source>
</evidence>
<protein>
    <submittedName>
        <fullName evidence="3">UDP-glucose 4-epimerase</fullName>
        <ecNumber evidence="3">5.1.3.2</ecNumber>
    </submittedName>
</protein>
<comment type="caution">
    <text evidence="3">The sequence shown here is derived from an EMBL/GenBank/DDBJ whole genome shotgun (WGS) entry which is preliminary data.</text>
</comment>
<dbReference type="Pfam" id="PF01370">
    <property type="entry name" value="Epimerase"/>
    <property type="match status" value="1"/>
</dbReference>
<dbReference type="GO" id="GO:0003978">
    <property type="term" value="F:UDP-glucose 4-epimerase activity"/>
    <property type="evidence" value="ECO:0007669"/>
    <property type="project" value="UniProtKB-EC"/>
</dbReference>
<dbReference type="EC" id="5.1.3.2" evidence="3"/>
<gene>
    <name evidence="3" type="ORF">TcarDRAFT_1857</name>
</gene>
<sequence length="310" mass="34018">MRLLLVGGAGEIGRYLAEYYLRLGYEVVIYDRAANPQMTRAGITLIKGELENKDLLQNIVPGCDVVVHLAWSFADTAAVLFRSDLGGHINLLEVAATARVRHFIYASTAAVYGSPRTEPVTEDHPCLVQLARKPLYALAKFTAEQLCHIYSAEKGLPVTILRFWWAFGETIGGKHLRNIVRAAANNEPIQLVPGSGGCFVTMEDLAEAIMLAVRNGTASSEVFNIGSLFLSWSEIAAMIIAITGSRSPLVEVAGSEWSGPAFLQERWVLSWAKATHALGYHPRRTEAAMRDMLQQALVRCCREVTGTFNP</sequence>
<dbReference type="AlphaFoldDB" id="A1HPK7"/>
<dbReference type="InterPro" id="IPR036291">
    <property type="entry name" value="NAD(P)-bd_dom_sf"/>
</dbReference>
<dbReference type="EMBL" id="AAWL01000005">
    <property type="protein sequence ID" value="EAX47979.1"/>
    <property type="molecule type" value="Genomic_DNA"/>
</dbReference>
<dbReference type="RefSeq" id="WP_007288964.1">
    <property type="nucleotide sequence ID" value="NZ_AAWL01000005.1"/>
</dbReference>
<dbReference type="SUPFAM" id="SSF51735">
    <property type="entry name" value="NAD(P)-binding Rossmann-fold domains"/>
    <property type="match status" value="1"/>
</dbReference>
<name>A1HPK7_9FIRM</name>